<evidence type="ECO:0000256" key="4">
    <source>
        <dbReference type="ARBA" id="ARBA00022989"/>
    </source>
</evidence>
<feature type="transmembrane region" description="Helical" evidence="6">
    <location>
        <begin position="102"/>
        <end position="124"/>
    </location>
</feature>
<evidence type="ECO:0000256" key="7">
    <source>
        <dbReference type="SAM" id="MobiDB-lite"/>
    </source>
</evidence>
<keyword evidence="10" id="KW-1185">Reference proteome</keyword>
<evidence type="ECO:0000259" key="8">
    <source>
        <dbReference type="Pfam" id="PF00892"/>
    </source>
</evidence>
<dbReference type="GO" id="GO:0022857">
    <property type="term" value="F:transmembrane transporter activity"/>
    <property type="evidence" value="ECO:0007669"/>
    <property type="project" value="InterPro"/>
</dbReference>
<gene>
    <name evidence="9" type="ORF">RND81_03G099600</name>
</gene>
<evidence type="ECO:0000313" key="10">
    <source>
        <dbReference type="Proteomes" id="UP001443914"/>
    </source>
</evidence>
<feature type="transmembrane region" description="Helical" evidence="6">
    <location>
        <begin position="303"/>
        <end position="321"/>
    </location>
</feature>
<proteinExistence type="inferred from homology"/>
<dbReference type="EMBL" id="JBDFQZ010000003">
    <property type="protein sequence ID" value="KAK9741358.1"/>
    <property type="molecule type" value="Genomic_DNA"/>
</dbReference>
<reference evidence="9" key="1">
    <citation type="submission" date="2024-03" db="EMBL/GenBank/DDBJ databases">
        <title>WGS assembly of Saponaria officinalis var. Norfolk2.</title>
        <authorList>
            <person name="Jenkins J."/>
            <person name="Shu S."/>
            <person name="Grimwood J."/>
            <person name="Barry K."/>
            <person name="Goodstein D."/>
            <person name="Schmutz J."/>
            <person name="Leebens-Mack J."/>
            <person name="Osbourn A."/>
        </authorList>
    </citation>
    <scope>NUCLEOTIDE SEQUENCE [LARGE SCALE GENOMIC DNA]</scope>
    <source>
        <strain evidence="9">JIC</strain>
    </source>
</reference>
<feature type="transmembrane region" description="Helical" evidence="6">
    <location>
        <begin position="78"/>
        <end position="96"/>
    </location>
</feature>
<dbReference type="InterPro" id="IPR037185">
    <property type="entry name" value="EmrE-like"/>
</dbReference>
<feature type="transmembrane region" description="Helical" evidence="6">
    <location>
        <begin position="181"/>
        <end position="201"/>
    </location>
</feature>
<dbReference type="InterPro" id="IPR030184">
    <property type="entry name" value="WAT1-related"/>
</dbReference>
<organism evidence="9 10">
    <name type="scientific">Saponaria officinalis</name>
    <name type="common">Common soapwort</name>
    <name type="synonym">Lychnis saponaria</name>
    <dbReference type="NCBI Taxonomy" id="3572"/>
    <lineage>
        <taxon>Eukaryota</taxon>
        <taxon>Viridiplantae</taxon>
        <taxon>Streptophyta</taxon>
        <taxon>Embryophyta</taxon>
        <taxon>Tracheophyta</taxon>
        <taxon>Spermatophyta</taxon>
        <taxon>Magnoliopsida</taxon>
        <taxon>eudicotyledons</taxon>
        <taxon>Gunneridae</taxon>
        <taxon>Pentapetalae</taxon>
        <taxon>Caryophyllales</taxon>
        <taxon>Caryophyllaceae</taxon>
        <taxon>Caryophylleae</taxon>
        <taxon>Saponaria</taxon>
    </lineage>
</organism>
<dbReference type="Proteomes" id="UP001443914">
    <property type="component" value="Unassembled WGS sequence"/>
</dbReference>
<feature type="transmembrane region" description="Helical" evidence="6">
    <location>
        <begin position="277"/>
        <end position="297"/>
    </location>
</feature>
<sequence>MEGGYLYKDVLPFTLMVALECANVGVNTVFKAATSQGMSYYVFVVYSYSIAAFILFPSNFFQRRRMLPPLCSRIIAKLFLLSLIGAICVLCGYKGIEYGSPTLASAMSNLIPAFTFILAILFRMEKLIWRSSSSQVKIIGTMVSIAGALVIILYKGPSLMMFTPKLSATYRNLLSSSNSKWIIGGLLLGGDYILTPVWYIVQAQIIKEYPAELVVVFYYNFFAAIITGAISSVTVPDRSAWALKPDISLAAILYSGFLDSFLSNTIHAYILRRKGPFYIAMFKPLSIAIAAGMGVIFLGDTLYLGSIIGSVVITLGFYAVMWGKAREDSYNESRSEDLESSTQKDPLLQSSKPGS</sequence>
<dbReference type="SUPFAM" id="SSF103481">
    <property type="entry name" value="Multidrug resistance efflux transporter EmrE"/>
    <property type="match status" value="2"/>
</dbReference>
<dbReference type="InterPro" id="IPR000620">
    <property type="entry name" value="EamA_dom"/>
</dbReference>
<comment type="subcellular location">
    <subcellularLocation>
        <location evidence="1 6">Membrane</location>
        <topology evidence="1 6">Multi-pass membrane protein</topology>
    </subcellularLocation>
</comment>
<protein>
    <recommendedName>
        <fullName evidence="6">WAT1-related protein</fullName>
    </recommendedName>
</protein>
<feature type="transmembrane region" description="Helical" evidence="6">
    <location>
        <begin position="136"/>
        <end position="154"/>
    </location>
</feature>
<feature type="compositionally biased region" description="Polar residues" evidence="7">
    <location>
        <begin position="340"/>
        <end position="355"/>
    </location>
</feature>
<dbReference type="PANTHER" id="PTHR31218">
    <property type="entry name" value="WAT1-RELATED PROTEIN"/>
    <property type="match status" value="1"/>
</dbReference>
<evidence type="ECO:0000256" key="5">
    <source>
        <dbReference type="ARBA" id="ARBA00023136"/>
    </source>
</evidence>
<name>A0AAW1M6F3_SAPOF</name>
<feature type="region of interest" description="Disordered" evidence="7">
    <location>
        <begin position="332"/>
        <end position="355"/>
    </location>
</feature>
<evidence type="ECO:0000256" key="6">
    <source>
        <dbReference type="RuleBase" id="RU363077"/>
    </source>
</evidence>
<evidence type="ECO:0000256" key="1">
    <source>
        <dbReference type="ARBA" id="ARBA00004141"/>
    </source>
</evidence>
<feature type="transmembrane region" description="Helical" evidence="6">
    <location>
        <begin position="247"/>
        <end position="270"/>
    </location>
</feature>
<dbReference type="GO" id="GO:0016020">
    <property type="term" value="C:membrane"/>
    <property type="evidence" value="ECO:0007669"/>
    <property type="project" value="UniProtKB-SubCell"/>
</dbReference>
<keyword evidence="4 6" id="KW-1133">Transmembrane helix</keyword>
<keyword evidence="5 6" id="KW-0472">Membrane</keyword>
<dbReference type="AlphaFoldDB" id="A0AAW1M6F3"/>
<evidence type="ECO:0000256" key="2">
    <source>
        <dbReference type="ARBA" id="ARBA00007635"/>
    </source>
</evidence>
<accession>A0AAW1M6F3</accession>
<keyword evidence="3 6" id="KW-0812">Transmembrane</keyword>
<feature type="domain" description="EamA" evidence="8">
    <location>
        <begin position="198"/>
        <end position="321"/>
    </location>
</feature>
<feature type="transmembrane region" description="Helical" evidence="6">
    <location>
        <begin position="38"/>
        <end position="57"/>
    </location>
</feature>
<feature type="transmembrane region" description="Helical" evidence="6">
    <location>
        <begin position="213"/>
        <end position="235"/>
    </location>
</feature>
<dbReference type="Pfam" id="PF00892">
    <property type="entry name" value="EamA"/>
    <property type="match status" value="2"/>
</dbReference>
<comment type="caution">
    <text evidence="9">The sequence shown here is derived from an EMBL/GenBank/DDBJ whole genome shotgun (WGS) entry which is preliminary data.</text>
</comment>
<evidence type="ECO:0000256" key="3">
    <source>
        <dbReference type="ARBA" id="ARBA00022692"/>
    </source>
</evidence>
<evidence type="ECO:0000313" key="9">
    <source>
        <dbReference type="EMBL" id="KAK9741358.1"/>
    </source>
</evidence>
<feature type="domain" description="EamA" evidence="8">
    <location>
        <begin position="16"/>
        <end position="152"/>
    </location>
</feature>
<comment type="similarity">
    <text evidence="2 6">Belongs to the drug/metabolite transporter (DMT) superfamily. Plant drug/metabolite exporter (P-DME) (TC 2.A.7.4) family.</text>
</comment>